<dbReference type="Proteomes" id="UP001598352">
    <property type="component" value="Unassembled WGS sequence"/>
</dbReference>
<accession>A0ABW6F179</accession>
<organism evidence="1 2">
    <name type="scientific">Streptomyces rubiginosohelvolus</name>
    <dbReference type="NCBI Taxonomy" id="67362"/>
    <lineage>
        <taxon>Bacteria</taxon>
        <taxon>Bacillati</taxon>
        <taxon>Actinomycetota</taxon>
        <taxon>Actinomycetes</taxon>
        <taxon>Kitasatosporales</taxon>
        <taxon>Streptomycetaceae</taxon>
        <taxon>Streptomyces</taxon>
    </lineage>
</organism>
<proteinExistence type="predicted"/>
<gene>
    <name evidence="1" type="ORF">ACFWOQ_11285</name>
</gene>
<name>A0ABW6F179_9ACTN</name>
<sequence>MADTERRLLSVLVGQLSAQSRPLAAWKGDRRPCAPRASMRSYATPAGGSVGSRDADIDFTFTDPITVRAALDALARVGWSMDVSLGGLSYMIDDADGMCEWYRSSPAEAGEVLARLDAPGNLPYSVAIDVYHPEAGTGGMLLFVPGRTEVSFVPTIDRRRIPAASEFTDLAWYLNALVPAFVGTGLEGYEAKEIKY</sequence>
<comment type="caution">
    <text evidence="1">The sequence shown here is derived from an EMBL/GenBank/DDBJ whole genome shotgun (WGS) entry which is preliminary data.</text>
</comment>
<keyword evidence="2" id="KW-1185">Reference proteome</keyword>
<dbReference type="EMBL" id="JBHXKZ010000007">
    <property type="protein sequence ID" value="MFD4823150.1"/>
    <property type="molecule type" value="Genomic_DNA"/>
</dbReference>
<evidence type="ECO:0000313" key="1">
    <source>
        <dbReference type="EMBL" id="MFD4823150.1"/>
    </source>
</evidence>
<evidence type="ECO:0000313" key="2">
    <source>
        <dbReference type="Proteomes" id="UP001598352"/>
    </source>
</evidence>
<dbReference type="RefSeq" id="WP_382771947.1">
    <property type="nucleotide sequence ID" value="NZ_JBHXKZ010000007.1"/>
</dbReference>
<protein>
    <submittedName>
        <fullName evidence="1">Uncharacterized protein</fullName>
    </submittedName>
</protein>
<reference evidence="1 2" key="1">
    <citation type="submission" date="2024-09" db="EMBL/GenBank/DDBJ databases">
        <title>The Natural Products Discovery Center: Release of the First 8490 Sequenced Strains for Exploring Actinobacteria Biosynthetic Diversity.</title>
        <authorList>
            <person name="Kalkreuter E."/>
            <person name="Kautsar S.A."/>
            <person name="Yang D."/>
            <person name="Bader C.D."/>
            <person name="Teijaro C.N."/>
            <person name="Fluegel L."/>
            <person name="Davis C.M."/>
            <person name="Simpson J.R."/>
            <person name="Lauterbach L."/>
            <person name="Steele A.D."/>
            <person name="Gui C."/>
            <person name="Meng S."/>
            <person name="Li G."/>
            <person name="Viehrig K."/>
            <person name="Ye F."/>
            <person name="Su P."/>
            <person name="Kiefer A.F."/>
            <person name="Nichols A."/>
            <person name="Cepeda A.J."/>
            <person name="Yan W."/>
            <person name="Fan B."/>
            <person name="Jiang Y."/>
            <person name="Adhikari A."/>
            <person name="Zheng C.-J."/>
            <person name="Schuster L."/>
            <person name="Cowan T.M."/>
            <person name="Smanski M.J."/>
            <person name="Chevrette M.G."/>
            <person name="De Carvalho L.P.S."/>
            <person name="Shen B."/>
        </authorList>
    </citation>
    <scope>NUCLEOTIDE SEQUENCE [LARGE SCALE GENOMIC DNA]</scope>
    <source>
        <strain evidence="1 2">NPDC058428</strain>
    </source>
</reference>